<keyword evidence="5 7" id="KW-1133">Transmembrane helix</keyword>
<proteinExistence type="inferred from homology"/>
<dbReference type="Pfam" id="PF02417">
    <property type="entry name" value="Chromate_transp"/>
    <property type="match status" value="1"/>
</dbReference>
<protein>
    <submittedName>
        <fullName evidence="8">Chromate transporter</fullName>
    </submittedName>
</protein>
<evidence type="ECO:0000256" key="4">
    <source>
        <dbReference type="ARBA" id="ARBA00022692"/>
    </source>
</evidence>
<dbReference type="PANTHER" id="PTHR43663:SF2">
    <property type="entry name" value="CHROMATE TRANSPORT PROTEIN-RELATED"/>
    <property type="match status" value="1"/>
</dbReference>
<dbReference type="GO" id="GO:0005886">
    <property type="term" value="C:plasma membrane"/>
    <property type="evidence" value="ECO:0007669"/>
    <property type="project" value="UniProtKB-SubCell"/>
</dbReference>
<keyword evidence="4 7" id="KW-0812">Transmembrane</keyword>
<keyword evidence="3" id="KW-1003">Cell membrane</keyword>
<evidence type="ECO:0000256" key="3">
    <source>
        <dbReference type="ARBA" id="ARBA00022475"/>
    </source>
</evidence>
<dbReference type="PANTHER" id="PTHR43663">
    <property type="entry name" value="CHROMATE TRANSPORT PROTEIN-RELATED"/>
    <property type="match status" value="1"/>
</dbReference>
<keyword evidence="9" id="KW-1185">Reference proteome</keyword>
<gene>
    <name evidence="8" type="ORF">SAMN05660472_02505</name>
</gene>
<feature type="transmembrane region" description="Helical" evidence="7">
    <location>
        <begin position="12"/>
        <end position="33"/>
    </location>
</feature>
<dbReference type="InterPro" id="IPR052518">
    <property type="entry name" value="CHR_Transporter"/>
</dbReference>
<reference evidence="8 9" key="1">
    <citation type="submission" date="2016-10" db="EMBL/GenBank/DDBJ databases">
        <authorList>
            <person name="de Groot N.N."/>
        </authorList>
    </citation>
    <scope>NUCLEOTIDE SEQUENCE [LARGE SCALE GENOMIC DNA]</scope>
    <source>
        <strain evidence="8 9">DSM 18346</strain>
    </source>
</reference>
<feature type="transmembrane region" description="Helical" evidence="7">
    <location>
        <begin position="53"/>
        <end position="76"/>
    </location>
</feature>
<dbReference type="GO" id="GO:0015109">
    <property type="term" value="F:chromate transmembrane transporter activity"/>
    <property type="evidence" value="ECO:0007669"/>
    <property type="project" value="InterPro"/>
</dbReference>
<name>A0A1G9GW31_9FIRM</name>
<comment type="similarity">
    <text evidence="2">Belongs to the chromate ion transporter (CHR) (TC 2.A.51) family.</text>
</comment>
<evidence type="ECO:0000256" key="5">
    <source>
        <dbReference type="ARBA" id="ARBA00022989"/>
    </source>
</evidence>
<feature type="transmembrane region" description="Helical" evidence="7">
    <location>
        <begin position="118"/>
        <end position="137"/>
    </location>
</feature>
<dbReference type="EMBL" id="FNFP01000007">
    <property type="protein sequence ID" value="SDL04868.1"/>
    <property type="molecule type" value="Genomic_DNA"/>
</dbReference>
<evidence type="ECO:0000313" key="8">
    <source>
        <dbReference type="EMBL" id="SDL04868.1"/>
    </source>
</evidence>
<accession>A0A1G9GW31</accession>
<dbReference type="Proteomes" id="UP000198718">
    <property type="component" value="Unassembled WGS sequence"/>
</dbReference>
<comment type="subcellular location">
    <subcellularLocation>
        <location evidence="1">Cell membrane</location>
        <topology evidence="1">Multi-pass membrane protein</topology>
    </subcellularLocation>
</comment>
<evidence type="ECO:0000313" key="9">
    <source>
        <dbReference type="Proteomes" id="UP000198718"/>
    </source>
</evidence>
<evidence type="ECO:0000256" key="7">
    <source>
        <dbReference type="SAM" id="Phobius"/>
    </source>
</evidence>
<dbReference type="InterPro" id="IPR003370">
    <property type="entry name" value="Chromate_transpt"/>
</dbReference>
<evidence type="ECO:0000256" key="2">
    <source>
        <dbReference type="ARBA" id="ARBA00005262"/>
    </source>
</evidence>
<feature type="transmembrane region" description="Helical" evidence="7">
    <location>
        <begin position="149"/>
        <end position="182"/>
    </location>
</feature>
<feature type="transmembrane region" description="Helical" evidence="7">
    <location>
        <begin position="83"/>
        <end position="106"/>
    </location>
</feature>
<dbReference type="AlphaFoldDB" id="A0A1G9GW31"/>
<dbReference type="OrthoDB" id="9788907at2"/>
<evidence type="ECO:0000256" key="1">
    <source>
        <dbReference type="ARBA" id="ARBA00004651"/>
    </source>
</evidence>
<evidence type="ECO:0000256" key="6">
    <source>
        <dbReference type="ARBA" id="ARBA00023136"/>
    </source>
</evidence>
<organism evidence="8 9">
    <name type="scientific">Natronincola ferrireducens</name>
    <dbReference type="NCBI Taxonomy" id="393762"/>
    <lineage>
        <taxon>Bacteria</taxon>
        <taxon>Bacillati</taxon>
        <taxon>Bacillota</taxon>
        <taxon>Clostridia</taxon>
        <taxon>Peptostreptococcales</taxon>
        <taxon>Natronincolaceae</taxon>
        <taxon>Natronincola</taxon>
    </lineage>
</organism>
<sequence length="201" mass="21841">MKYEKSKFKLLIDIFMVFFKIGLFTFGGGYAMIPLIEKEMIANKAWVKEEEIIDIFAVSQSIPGAIAINSSTFIGYKIAGIPGALAATAGVVIPSFIIITIIATFFSRFQNNPIVQAAFIGIRSAVVALILMAVIKIGKSSIKDRLTALITVLAVILVILINVHAIFVIIGGAAAGIIVYLWCPSRINGTLEREEKKYDIS</sequence>
<keyword evidence="6 7" id="KW-0472">Membrane</keyword>
<dbReference type="STRING" id="393762.SAMN05660472_02505"/>